<dbReference type="Pfam" id="PF00534">
    <property type="entry name" value="Glycos_transf_1"/>
    <property type="match status" value="1"/>
</dbReference>
<evidence type="ECO:0000313" key="4">
    <source>
        <dbReference type="Proteomes" id="UP000256478"/>
    </source>
</evidence>
<evidence type="ECO:0000259" key="1">
    <source>
        <dbReference type="Pfam" id="PF00534"/>
    </source>
</evidence>
<dbReference type="OrthoDB" id="258796at2"/>
<feature type="domain" description="Glycosyltransferase subfamily 4-like N-terminal" evidence="2">
    <location>
        <begin position="18"/>
        <end position="167"/>
    </location>
</feature>
<dbReference type="EMBL" id="QUOU01000001">
    <property type="protein sequence ID" value="REL25202.1"/>
    <property type="molecule type" value="Genomic_DNA"/>
</dbReference>
<dbReference type="Proteomes" id="UP000256478">
    <property type="component" value="Unassembled WGS sequence"/>
</dbReference>
<dbReference type="InterPro" id="IPR001296">
    <property type="entry name" value="Glyco_trans_1"/>
</dbReference>
<comment type="caution">
    <text evidence="3">The sequence shown here is derived from an EMBL/GenBank/DDBJ whole genome shotgun (WGS) entry which is preliminary data.</text>
</comment>
<evidence type="ECO:0000313" key="3">
    <source>
        <dbReference type="EMBL" id="REL25202.1"/>
    </source>
</evidence>
<gene>
    <name evidence="3" type="ORF">DXX93_00610</name>
</gene>
<accession>A0A3E0TM00</accession>
<proteinExistence type="predicted"/>
<organism evidence="3 4">
    <name type="scientific">Thalassotalea euphylliae</name>
    <dbReference type="NCBI Taxonomy" id="1655234"/>
    <lineage>
        <taxon>Bacteria</taxon>
        <taxon>Pseudomonadati</taxon>
        <taxon>Pseudomonadota</taxon>
        <taxon>Gammaproteobacteria</taxon>
        <taxon>Alteromonadales</taxon>
        <taxon>Colwelliaceae</taxon>
        <taxon>Thalassotalea</taxon>
    </lineage>
</organism>
<dbReference type="Gene3D" id="3.40.50.2000">
    <property type="entry name" value="Glycogen Phosphorylase B"/>
    <property type="match status" value="2"/>
</dbReference>
<dbReference type="RefSeq" id="WP_116006365.1">
    <property type="nucleotide sequence ID" value="NZ_QUOU01000001.1"/>
</dbReference>
<dbReference type="InterPro" id="IPR050194">
    <property type="entry name" value="Glycosyltransferase_grp1"/>
</dbReference>
<dbReference type="SUPFAM" id="SSF53756">
    <property type="entry name" value="UDP-Glycosyltransferase/glycogen phosphorylase"/>
    <property type="match status" value="1"/>
</dbReference>
<dbReference type="PANTHER" id="PTHR45947:SF3">
    <property type="entry name" value="SULFOQUINOVOSYL TRANSFERASE SQD2"/>
    <property type="match status" value="1"/>
</dbReference>
<feature type="domain" description="Glycosyl transferase family 1" evidence="1">
    <location>
        <begin position="178"/>
        <end position="332"/>
    </location>
</feature>
<evidence type="ECO:0000259" key="2">
    <source>
        <dbReference type="Pfam" id="PF13439"/>
    </source>
</evidence>
<dbReference type="CDD" id="cd03801">
    <property type="entry name" value="GT4_PimA-like"/>
    <property type="match status" value="1"/>
</dbReference>
<keyword evidence="3" id="KW-0808">Transferase</keyword>
<name>A0A3E0TM00_9GAMM</name>
<dbReference type="Pfam" id="PF13439">
    <property type="entry name" value="Glyco_transf_4"/>
    <property type="match status" value="1"/>
</dbReference>
<dbReference type="AlphaFoldDB" id="A0A3E0TM00"/>
<dbReference type="InterPro" id="IPR028098">
    <property type="entry name" value="Glyco_trans_4-like_N"/>
</dbReference>
<dbReference type="GO" id="GO:0016757">
    <property type="term" value="F:glycosyltransferase activity"/>
    <property type="evidence" value="ECO:0007669"/>
    <property type="project" value="InterPro"/>
</dbReference>
<dbReference type="PANTHER" id="PTHR45947">
    <property type="entry name" value="SULFOQUINOVOSYL TRANSFERASE SQD2"/>
    <property type="match status" value="1"/>
</dbReference>
<reference evidence="3 4" key="1">
    <citation type="submission" date="2018-08" db="EMBL/GenBank/DDBJ databases">
        <title>Thalassotalea euphylliae genome.</title>
        <authorList>
            <person name="Summers S."/>
            <person name="Rice S.A."/>
            <person name="Freckelton M.L."/>
            <person name="Nedved B.T."/>
            <person name="Hadfield M.G."/>
        </authorList>
    </citation>
    <scope>NUCLEOTIDE SEQUENCE [LARGE SCALE GENOMIC DNA]</scope>
    <source>
        <strain evidence="3 4">H1</strain>
    </source>
</reference>
<sequence>MASVEHVAIVGPLPPPAGGMANQTEQFASFLESEGVKVTVVQVNLPYEPRWVGKIPMFRALVRLVQYQRALKQKLADVDLVHIMANSGWSWHLFAAPAIKVAKQLNKPVVLNYRGGYAADFFAKSWSQVKKTLDLVDDIVVPSSFLQGVFSDYGKTAKIIPNVLNEQRFNCLERQSAMKPTVIVTRNLEAIYDVATAINVFAGIRQQFPNAELKVAGTGPELANLQALCQELALAPSVEFVGRLSPDEVANLYKAADLMLNTSVVDNSPNALIEALACGTPIVSSNVGGIPQLVSDQYNALLAAPKDIDKMTQLSLALLTKPEQRQTLIANGLTTIEKFYWRNVWRELEACYQQAIQGRSQQTEQQKKVGRANV</sequence>
<protein>
    <submittedName>
        <fullName evidence="3">Glycosyltransferase family 4 protein</fullName>
    </submittedName>
</protein>